<accession>A0AAQ3KAW6</accession>
<keyword evidence="4" id="KW-0934">Plastid</keyword>
<dbReference type="EMBL" id="CP136893">
    <property type="protein sequence ID" value="WOL03848.1"/>
    <property type="molecule type" value="Genomic_DNA"/>
</dbReference>
<name>A0AAQ3KAW6_9LILI</name>
<dbReference type="InterPro" id="IPR029058">
    <property type="entry name" value="AB_hydrolase_fold"/>
</dbReference>
<dbReference type="GO" id="GO:0016042">
    <property type="term" value="P:lipid catabolic process"/>
    <property type="evidence" value="ECO:0007669"/>
    <property type="project" value="UniProtKB-KW"/>
</dbReference>
<keyword evidence="6" id="KW-0809">Transit peptide</keyword>
<dbReference type="GO" id="GO:0009507">
    <property type="term" value="C:chloroplast"/>
    <property type="evidence" value="ECO:0007669"/>
    <property type="project" value="UniProtKB-SubCell"/>
</dbReference>
<keyword evidence="5" id="KW-0378">Hydrolase</keyword>
<protein>
    <submittedName>
        <fullName evidence="10">Phospholipase A1-Ibeta2, chloroplastic-like</fullName>
    </submittedName>
</protein>
<evidence type="ECO:0000256" key="7">
    <source>
        <dbReference type="ARBA" id="ARBA00022963"/>
    </source>
</evidence>
<keyword evidence="11" id="KW-1185">Reference proteome</keyword>
<dbReference type="Proteomes" id="UP001327560">
    <property type="component" value="Chromosome 4"/>
</dbReference>
<evidence type="ECO:0000256" key="1">
    <source>
        <dbReference type="ARBA" id="ARBA00004229"/>
    </source>
</evidence>
<gene>
    <name evidence="10" type="ORF">Cni_G12568</name>
</gene>
<comment type="similarity">
    <text evidence="2">Belongs to the AB hydrolase superfamily. Lipase family.</text>
</comment>
<dbReference type="InterPro" id="IPR002921">
    <property type="entry name" value="Fungal_lipase-type"/>
</dbReference>
<feature type="domain" description="Fungal lipase-type" evidence="9">
    <location>
        <begin position="2"/>
        <end position="43"/>
    </location>
</feature>
<dbReference type="SUPFAM" id="SSF53474">
    <property type="entry name" value="alpha/beta-Hydrolases"/>
    <property type="match status" value="1"/>
</dbReference>
<evidence type="ECO:0000256" key="6">
    <source>
        <dbReference type="ARBA" id="ARBA00022946"/>
    </source>
</evidence>
<keyword evidence="7" id="KW-0442">Lipid degradation</keyword>
<evidence type="ECO:0000256" key="4">
    <source>
        <dbReference type="ARBA" id="ARBA00022640"/>
    </source>
</evidence>
<dbReference type="GO" id="GO:0004620">
    <property type="term" value="F:phospholipase activity"/>
    <property type="evidence" value="ECO:0007669"/>
    <property type="project" value="TreeGrafter"/>
</dbReference>
<evidence type="ECO:0000256" key="5">
    <source>
        <dbReference type="ARBA" id="ARBA00022801"/>
    </source>
</evidence>
<sequence length="65" mass="7450">MAVFSFRWPRVGNRAFTNRVEGRGVKVLRVVNAHDLVTRVPTSTNGYAHVGWELRVDSRRSPNRT</sequence>
<keyword evidence="8" id="KW-0443">Lipid metabolism</keyword>
<evidence type="ECO:0000256" key="2">
    <source>
        <dbReference type="ARBA" id="ARBA00010701"/>
    </source>
</evidence>
<dbReference type="PANTHER" id="PTHR31403">
    <property type="entry name" value="PHOSPHOLIPASE A1-IBETA2, CHLOROPLASTIC"/>
    <property type="match status" value="1"/>
</dbReference>
<dbReference type="Pfam" id="PF01764">
    <property type="entry name" value="Lipase_3"/>
    <property type="match status" value="1"/>
</dbReference>
<evidence type="ECO:0000259" key="9">
    <source>
        <dbReference type="Pfam" id="PF01764"/>
    </source>
</evidence>
<keyword evidence="3" id="KW-0150">Chloroplast</keyword>
<reference evidence="10 11" key="1">
    <citation type="submission" date="2023-10" db="EMBL/GenBank/DDBJ databases">
        <title>Chromosome-scale genome assembly provides insights into flower coloration mechanisms of Canna indica.</title>
        <authorList>
            <person name="Li C."/>
        </authorList>
    </citation>
    <scope>NUCLEOTIDE SEQUENCE [LARGE SCALE GENOMIC DNA]</scope>
    <source>
        <tissue evidence="10">Flower</tissue>
    </source>
</reference>
<comment type="subcellular location">
    <subcellularLocation>
        <location evidence="1">Plastid</location>
        <location evidence="1">Chloroplast</location>
    </subcellularLocation>
</comment>
<evidence type="ECO:0000256" key="8">
    <source>
        <dbReference type="ARBA" id="ARBA00023098"/>
    </source>
</evidence>
<evidence type="ECO:0000256" key="3">
    <source>
        <dbReference type="ARBA" id="ARBA00022528"/>
    </source>
</evidence>
<dbReference type="PANTHER" id="PTHR31403:SF65">
    <property type="entry name" value="OS08G0143600 PROTEIN"/>
    <property type="match status" value="1"/>
</dbReference>
<proteinExistence type="inferred from homology"/>
<evidence type="ECO:0000313" key="10">
    <source>
        <dbReference type="EMBL" id="WOL03848.1"/>
    </source>
</evidence>
<dbReference type="AlphaFoldDB" id="A0AAQ3KAW6"/>
<organism evidence="10 11">
    <name type="scientific">Canna indica</name>
    <name type="common">Indian-shot</name>
    <dbReference type="NCBI Taxonomy" id="4628"/>
    <lineage>
        <taxon>Eukaryota</taxon>
        <taxon>Viridiplantae</taxon>
        <taxon>Streptophyta</taxon>
        <taxon>Embryophyta</taxon>
        <taxon>Tracheophyta</taxon>
        <taxon>Spermatophyta</taxon>
        <taxon>Magnoliopsida</taxon>
        <taxon>Liliopsida</taxon>
        <taxon>Zingiberales</taxon>
        <taxon>Cannaceae</taxon>
        <taxon>Canna</taxon>
    </lineage>
</organism>
<evidence type="ECO:0000313" key="11">
    <source>
        <dbReference type="Proteomes" id="UP001327560"/>
    </source>
</evidence>
<dbReference type="Gene3D" id="3.40.50.1820">
    <property type="entry name" value="alpha/beta hydrolase"/>
    <property type="match status" value="1"/>
</dbReference>